<dbReference type="EMBL" id="AOJH01000057">
    <property type="protein sequence ID" value="EMA64374.1"/>
    <property type="molecule type" value="Genomic_DNA"/>
</dbReference>
<dbReference type="GO" id="GO:0006565">
    <property type="term" value="P:L-serine catabolic process"/>
    <property type="evidence" value="ECO:0007669"/>
    <property type="project" value="TreeGrafter"/>
</dbReference>
<evidence type="ECO:0000313" key="6">
    <source>
        <dbReference type="EMBL" id="EMA64374.1"/>
    </source>
</evidence>
<dbReference type="OrthoDB" id="341080at2157"/>
<feature type="region of interest" description="Disordered" evidence="4">
    <location>
        <begin position="403"/>
        <end position="423"/>
    </location>
</feature>
<comment type="caution">
    <text evidence="6">The sequence shown here is derived from an EMBL/GenBank/DDBJ whole genome shotgun (WGS) entry which is preliminary data.</text>
</comment>
<dbReference type="PANTHER" id="PTHR48078:SF6">
    <property type="entry name" value="L-THREONINE DEHYDRATASE CATABOLIC TDCB"/>
    <property type="match status" value="1"/>
</dbReference>
<evidence type="ECO:0000313" key="7">
    <source>
        <dbReference type="Proteomes" id="UP000011546"/>
    </source>
</evidence>
<dbReference type="GO" id="GO:0006567">
    <property type="term" value="P:L-threonine catabolic process"/>
    <property type="evidence" value="ECO:0007669"/>
    <property type="project" value="TreeGrafter"/>
</dbReference>
<dbReference type="InterPro" id="IPR050147">
    <property type="entry name" value="Ser/Thr_Dehydratase"/>
</dbReference>
<keyword evidence="3" id="KW-0456">Lyase</keyword>
<dbReference type="CDD" id="cd01563">
    <property type="entry name" value="Thr-synth_1"/>
    <property type="match status" value="1"/>
</dbReference>
<dbReference type="AlphaFoldDB" id="M0P497"/>
<evidence type="ECO:0000256" key="2">
    <source>
        <dbReference type="ARBA" id="ARBA00022898"/>
    </source>
</evidence>
<dbReference type="Pfam" id="PF00291">
    <property type="entry name" value="PALP"/>
    <property type="match status" value="1"/>
</dbReference>
<organism evidence="6 7">
    <name type="scientific">Halorubrum kocurii JCM 14978</name>
    <dbReference type="NCBI Taxonomy" id="1230456"/>
    <lineage>
        <taxon>Archaea</taxon>
        <taxon>Methanobacteriati</taxon>
        <taxon>Methanobacteriota</taxon>
        <taxon>Stenosarchaea group</taxon>
        <taxon>Halobacteria</taxon>
        <taxon>Halobacteriales</taxon>
        <taxon>Haloferacaceae</taxon>
        <taxon>Halorubrum</taxon>
    </lineage>
</organism>
<feature type="domain" description="Tryptophan synthase beta chain-like PALP" evidence="5">
    <location>
        <begin position="74"/>
        <end position="386"/>
    </location>
</feature>
<dbReference type="RefSeq" id="WP_008848514.1">
    <property type="nucleotide sequence ID" value="NZ_AOJH01000057.1"/>
</dbReference>
<name>M0P497_9EURY</name>
<evidence type="ECO:0000256" key="4">
    <source>
        <dbReference type="SAM" id="MobiDB-lite"/>
    </source>
</evidence>
<dbReference type="InterPro" id="IPR001926">
    <property type="entry name" value="TrpB-like_PALP"/>
</dbReference>
<gene>
    <name evidence="6" type="ORF">C468_08971</name>
</gene>
<dbReference type="SUPFAM" id="SSF53686">
    <property type="entry name" value="Tryptophan synthase beta subunit-like PLP-dependent enzymes"/>
    <property type="match status" value="1"/>
</dbReference>
<dbReference type="PRINTS" id="PR00469">
    <property type="entry name" value="PNDRDTASEII"/>
</dbReference>
<dbReference type="PANTHER" id="PTHR48078">
    <property type="entry name" value="THREONINE DEHYDRATASE, MITOCHONDRIAL-RELATED"/>
    <property type="match status" value="1"/>
</dbReference>
<dbReference type="InterPro" id="IPR036052">
    <property type="entry name" value="TrpB-like_PALP_sf"/>
</dbReference>
<proteinExistence type="predicted"/>
<keyword evidence="2" id="KW-0663">Pyridoxal phosphate</keyword>
<dbReference type="GO" id="GO:0009097">
    <property type="term" value="P:isoleucine biosynthetic process"/>
    <property type="evidence" value="ECO:0007669"/>
    <property type="project" value="TreeGrafter"/>
</dbReference>
<protein>
    <submittedName>
        <fullName evidence="6">Threonine synthase</fullName>
    </submittedName>
</protein>
<evidence type="ECO:0000256" key="3">
    <source>
        <dbReference type="ARBA" id="ARBA00023239"/>
    </source>
</evidence>
<evidence type="ECO:0000256" key="1">
    <source>
        <dbReference type="ARBA" id="ARBA00001933"/>
    </source>
</evidence>
<keyword evidence="7" id="KW-1185">Reference proteome</keyword>
<dbReference type="STRING" id="1230456.C468_08971"/>
<accession>M0P497</accession>
<dbReference type="GO" id="GO:0003941">
    <property type="term" value="F:L-serine ammonia-lyase activity"/>
    <property type="evidence" value="ECO:0007669"/>
    <property type="project" value="TreeGrafter"/>
</dbReference>
<comment type="cofactor">
    <cofactor evidence="1">
        <name>pyridoxal 5'-phosphate</name>
        <dbReference type="ChEBI" id="CHEBI:597326"/>
    </cofactor>
</comment>
<sequence length="423" mass="43750">METTDAFVGLSCVDCDGTFDPATATHRCPDCGGVLDPAYDLDRIDLAPDDLAERPYESMWRYAELLPFPAEAAVSLGEGATPLVDCPALADAIGVGRVLLKDEGSNPTGTFKDRGQSLAMTAARQHGAADVALNSAGNAGQAAAAYAARADLDAHVFLPSRAGFTQTAMTEVHGADLTVTDPIDGDSQIGDAGRAYAAAMEDHPDWYSTKTFVTPYRHEGKKTMAFELLERLDWETPDAVVYPTGGGVGLVGMHKAARELRELGWTDELVPMYAAQAAGCSPVVDAYEAGADRHEPVPDDEIDTACNGIAIPDPGASPLILDAIRESNGGAVATTDREILDAAIEVARAEGLEVGATCAAAASGAFALAAAGEFGPDDTVVLLNTGAGNKDVDALRAHLGEREVDEAAAKTDGAGGTTETAGE</sequence>
<dbReference type="Proteomes" id="UP000011546">
    <property type="component" value="Unassembled WGS sequence"/>
</dbReference>
<evidence type="ECO:0000259" key="5">
    <source>
        <dbReference type="Pfam" id="PF00291"/>
    </source>
</evidence>
<dbReference type="Gene3D" id="3.40.50.1100">
    <property type="match status" value="2"/>
</dbReference>
<dbReference type="NCBIfam" id="NF006050">
    <property type="entry name" value="PRK08197.1"/>
    <property type="match status" value="1"/>
</dbReference>
<reference evidence="6 7" key="1">
    <citation type="journal article" date="2014" name="PLoS Genet.">
        <title>Phylogenetically driven sequencing of extremely halophilic archaea reveals strategies for static and dynamic osmo-response.</title>
        <authorList>
            <person name="Becker E.A."/>
            <person name="Seitzer P.M."/>
            <person name="Tritt A."/>
            <person name="Larsen D."/>
            <person name="Krusor M."/>
            <person name="Yao A.I."/>
            <person name="Wu D."/>
            <person name="Madern D."/>
            <person name="Eisen J.A."/>
            <person name="Darling A.E."/>
            <person name="Facciotti M.T."/>
        </authorList>
    </citation>
    <scope>NUCLEOTIDE SEQUENCE [LARGE SCALE GENOMIC DNA]</scope>
    <source>
        <strain evidence="6 7">JCM 14978</strain>
    </source>
</reference>
<dbReference type="PATRIC" id="fig|1230456.3.peg.1770"/>
<dbReference type="GO" id="GO:0004794">
    <property type="term" value="F:threonine deaminase activity"/>
    <property type="evidence" value="ECO:0007669"/>
    <property type="project" value="TreeGrafter"/>
</dbReference>